<evidence type="ECO:0000313" key="1">
    <source>
        <dbReference type="EMBL" id="MBA0662062.1"/>
    </source>
</evidence>
<evidence type="ECO:0000313" key="2">
    <source>
        <dbReference type="Proteomes" id="UP000593573"/>
    </source>
</evidence>
<sequence length="329" mass="37780">MESGNGDTVSVGDNIRRLAKNVRRRPEEPLDLDDPIVNDKGMKLDSINVRTVSWKDKLLNTTIERINLQNEEDIELLEGDEKKIVDGIPSITFFERVHQFIAKHMTRIVVVELLGRKISYLTMANKLQAIWKINILVMHVYTILGKETQLKGLRLRILTKMQQIKEDSWLGSPLQLLRRMKPMMVAKETFDNIDAGARGSRLGILSDSHMEVEGVKPAALNGNNRNQGSYEEILGKDLLAREKLLFNPKIKTKVFKKRPKKNKGKSVILVNRPKTNSNVLKPINKFQEVGHGLDKWEKYGCKDNEKQGNFFREERNGMTCRHSLEGRQE</sequence>
<protein>
    <recommendedName>
        <fullName evidence="3">DUF4283 domain-containing protein</fullName>
    </recommendedName>
</protein>
<keyword evidence="2" id="KW-1185">Reference proteome</keyword>
<dbReference type="Proteomes" id="UP000593573">
    <property type="component" value="Unassembled WGS sequence"/>
</dbReference>
<name>A0A7J8VHH3_9ROSI</name>
<organism evidence="1 2">
    <name type="scientific">Gossypium klotzschianum</name>
    <dbReference type="NCBI Taxonomy" id="34286"/>
    <lineage>
        <taxon>Eukaryota</taxon>
        <taxon>Viridiplantae</taxon>
        <taxon>Streptophyta</taxon>
        <taxon>Embryophyta</taxon>
        <taxon>Tracheophyta</taxon>
        <taxon>Spermatophyta</taxon>
        <taxon>Magnoliopsida</taxon>
        <taxon>eudicotyledons</taxon>
        <taxon>Gunneridae</taxon>
        <taxon>Pentapetalae</taxon>
        <taxon>rosids</taxon>
        <taxon>malvids</taxon>
        <taxon>Malvales</taxon>
        <taxon>Malvaceae</taxon>
        <taxon>Malvoideae</taxon>
        <taxon>Gossypium</taxon>
    </lineage>
</organism>
<comment type="caution">
    <text evidence="1">The sequence shown here is derived from an EMBL/GenBank/DDBJ whole genome shotgun (WGS) entry which is preliminary data.</text>
</comment>
<proteinExistence type="predicted"/>
<evidence type="ECO:0008006" key="3">
    <source>
        <dbReference type="Google" id="ProtNLM"/>
    </source>
</evidence>
<dbReference type="AlphaFoldDB" id="A0A7J8VHH3"/>
<accession>A0A7J8VHH3</accession>
<dbReference type="OrthoDB" id="10419530at2759"/>
<dbReference type="EMBL" id="JABFAB010000010">
    <property type="protein sequence ID" value="MBA0662062.1"/>
    <property type="molecule type" value="Genomic_DNA"/>
</dbReference>
<reference evidence="1 2" key="1">
    <citation type="journal article" date="2019" name="Genome Biol. Evol.">
        <title>Insights into the evolution of the New World diploid cottons (Gossypium, subgenus Houzingenia) based on genome sequencing.</title>
        <authorList>
            <person name="Grover C.E."/>
            <person name="Arick M.A. 2nd"/>
            <person name="Thrash A."/>
            <person name="Conover J.L."/>
            <person name="Sanders W.S."/>
            <person name="Peterson D.G."/>
            <person name="Frelichowski J.E."/>
            <person name="Scheffler J.A."/>
            <person name="Scheffler B.E."/>
            <person name="Wendel J.F."/>
        </authorList>
    </citation>
    <scope>NUCLEOTIDE SEQUENCE [LARGE SCALE GENOMIC DNA]</scope>
    <source>
        <strain evidence="1">57</strain>
        <tissue evidence="1">Leaf</tissue>
    </source>
</reference>
<gene>
    <name evidence="1" type="ORF">Goklo_006259</name>
</gene>